<dbReference type="Pfam" id="PF20260">
    <property type="entry name" value="PUA_4"/>
    <property type="match status" value="1"/>
</dbReference>
<comment type="caution">
    <text evidence="15">The sequence shown here is derived from an EMBL/GenBank/DDBJ whole genome shotgun (WGS) entry which is preliminary data.</text>
</comment>
<dbReference type="InterPro" id="IPR046886">
    <property type="entry name" value="RsmE_MTase_dom"/>
</dbReference>
<comment type="similarity">
    <text evidence="2 12">Belongs to the RNA methyltransferase RsmE family.</text>
</comment>
<dbReference type="InterPro" id="IPR015947">
    <property type="entry name" value="PUA-like_sf"/>
</dbReference>
<evidence type="ECO:0000256" key="12">
    <source>
        <dbReference type="PIRNR" id="PIRNR015601"/>
    </source>
</evidence>
<dbReference type="CDD" id="cd18084">
    <property type="entry name" value="RsmE-like"/>
    <property type="match status" value="1"/>
</dbReference>
<feature type="domain" description="Ribosomal RNA small subunit methyltransferase E PUA-like" evidence="14">
    <location>
        <begin position="26"/>
        <end position="70"/>
    </location>
</feature>
<accession>A0ABT1LCI2</accession>
<sequence length="249" mass="27254">MAAYDFRAQRLFVEDALAEGRAVPLGKDAAHYALHVLRLAEGAPIVLFNGRDGEWLARLAALGKKGASATPERLLRPQTAPGDLHYLFAPLKHARLDYMVQKAVEMGASLIRPVVTRHTQVSRVNLERMRANAVEAAEQCGVLNVPEIGEETRFDRLADAWDPGRLMVFCDEEAELGDPLEALRRAGPGPLAVIIGPEGGFSEQERERLLRLPRVVRLSLGPRILRADTAAVAALTLVQCVLGDWASRS</sequence>
<dbReference type="PANTHER" id="PTHR30027">
    <property type="entry name" value="RIBOSOMAL RNA SMALL SUBUNIT METHYLTRANSFERASE E"/>
    <property type="match status" value="1"/>
</dbReference>
<dbReference type="InterPro" id="IPR029026">
    <property type="entry name" value="tRNA_m1G_MTases_N"/>
</dbReference>
<dbReference type="NCBIfam" id="TIGR00046">
    <property type="entry name" value="RsmE family RNA methyltransferase"/>
    <property type="match status" value="1"/>
</dbReference>
<evidence type="ECO:0000256" key="10">
    <source>
        <dbReference type="ARBA" id="ARBA00025699"/>
    </source>
</evidence>
<dbReference type="PANTHER" id="PTHR30027:SF3">
    <property type="entry name" value="16S RRNA (URACIL(1498)-N(3))-METHYLTRANSFERASE"/>
    <property type="match status" value="1"/>
</dbReference>
<dbReference type="GO" id="GO:0032259">
    <property type="term" value="P:methylation"/>
    <property type="evidence" value="ECO:0007669"/>
    <property type="project" value="UniProtKB-KW"/>
</dbReference>
<dbReference type="Gene3D" id="3.40.1280.10">
    <property type="match status" value="1"/>
</dbReference>
<feature type="domain" description="Ribosomal RNA small subunit methyltransferase E methyltransferase" evidence="13">
    <location>
        <begin position="81"/>
        <end position="239"/>
    </location>
</feature>
<dbReference type="InterPro" id="IPR046887">
    <property type="entry name" value="RsmE_PUA-like"/>
</dbReference>
<comment type="subcellular location">
    <subcellularLocation>
        <location evidence="1 12">Cytoplasm</location>
    </subcellularLocation>
</comment>
<evidence type="ECO:0000313" key="16">
    <source>
        <dbReference type="Proteomes" id="UP001205890"/>
    </source>
</evidence>
<reference evidence="15 16" key="1">
    <citation type="submission" date="2022-07" db="EMBL/GenBank/DDBJ databases">
        <authorList>
            <person name="Li W.-J."/>
            <person name="Deng Q.-Q."/>
        </authorList>
    </citation>
    <scope>NUCLEOTIDE SEQUENCE [LARGE SCALE GENOMIC DNA]</scope>
    <source>
        <strain evidence="15 16">SYSU M60028</strain>
    </source>
</reference>
<evidence type="ECO:0000259" key="13">
    <source>
        <dbReference type="Pfam" id="PF04452"/>
    </source>
</evidence>
<keyword evidence="8 12" id="KW-0808">Transferase</keyword>
<evidence type="ECO:0000256" key="9">
    <source>
        <dbReference type="ARBA" id="ARBA00022691"/>
    </source>
</evidence>
<evidence type="ECO:0000259" key="14">
    <source>
        <dbReference type="Pfam" id="PF20260"/>
    </source>
</evidence>
<dbReference type="InterPro" id="IPR006700">
    <property type="entry name" value="RsmE"/>
</dbReference>
<name>A0ABT1LCI2_9HYPH</name>
<evidence type="ECO:0000256" key="11">
    <source>
        <dbReference type="ARBA" id="ARBA00047944"/>
    </source>
</evidence>
<organism evidence="15 16">
    <name type="scientific">Alsobacter ponti</name>
    <dbReference type="NCBI Taxonomy" id="2962936"/>
    <lineage>
        <taxon>Bacteria</taxon>
        <taxon>Pseudomonadati</taxon>
        <taxon>Pseudomonadota</taxon>
        <taxon>Alphaproteobacteria</taxon>
        <taxon>Hyphomicrobiales</taxon>
        <taxon>Alsobacteraceae</taxon>
        <taxon>Alsobacter</taxon>
    </lineage>
</organism>
<dbReference type="Pfam" id="PF04452">
    <property type="entry name" value="Methyltrans_RNA"/>
    <property type="match status" value="1"/>
</dbReference>
<evidence type="ECO:0000256" key="7">
    <source>
        <dbReference type="ARBA" id="ARBA00022603"/>
    </source>
</evidence>
<dbReference type="PIRSF" id="PIRSF015601">
    <property type="entry name" value="MTase_slr0722"/>
    <property type="match status" value="1"/>
</dbReference>
<comment type="catalytic activity">
    <reaction evidence="11 12">
        <text>uridine(1498) in 16S rRNA + S-adenosyl-L-methionine = N(3)-methyluridine(1498) in 16S rRNA + S-adenosyl-L-homocysteine + H(+)</text>
        <dbReference type="Rhea" id="RHEA:42920"/>
        <dbReference type="Rhea" id="RHEA-COMP:10283"/>
        <dbReference type="Rhea" id="RHEA-COMP:10284"/>
        <dbReference type="ChEBI" id="CHEBI:15378"/>
        <dbReference type="ChEBI" id="CHEBI:57856"/>
        <dbReference type="ChEBI" id="CHEBI:59789"/>
        <dbReference type="ChEBI" id="CHEBI:65315"/>
        <dbReference type="ChEBI" id="CHEBI:74502"/>
        <dbReference type="EC" id="2.1.1.193"/>
    </reaction>
</comment>
<gene>
    <name evidence="15" type="ORF">NK718_11850</name>
</gene>
<protein>
    <recommendedName>
        <fullName evidence="4 12">Ribosomal RNA small subunit methyltransferase E</fullName>
        <ecNumber evidence="3 12">2.1.1.193</ecNumber>
    </recommendedName>
</protein>
<dbReference type="EC" id="2.1.1.193" evidence="3 12"/>
<keyword evidence="9 12" id="KW-0949">S-adenosyl-L-methionine</keyword>
<evidence type="ECO:0000256" key="2">
    <source>
        <dbReference type="ARBA" id="ARBA00005528"/>
    </source>
</evidence>
<dbReference type="GO" id="GO:0008168">
    <property type="term" value="F:methyltransferase activity"/>
    <property type="evidence" value="ECO:0007669"/>
    <property type="project" value="UniProtKB-KW"/>
</dbReference>
<evidence type="ECO:0000256" key="6">
    <source>
        <dbReference type="ARBA" id="ARBA00022552"/>
    </source>
</evidence>
<keyword evidence="5 12" id="KW-0963">Cytoplasm</keyword>
<evidence type="ECO:0000313" key="15">
    <source>
        <dbReference type="EMBL" id="MCP8939212.1"/>
    </source>
</evidence>
<dbReference type="NCBIfam" id="NF008696">
    <property type="entry name" value="PRK11713.3-5"/>
    <property type="match status" value="1"/>
</dbReference>
<dbReference type="RefSeq" id="WP_254742267.1">
    <property type="nucleotide sequence ID" value="NZ_JANCLU010000010.1"/>
</dbReference>
<keyword evidence="16" id="KW-1185">Reference proteome</keyword>
<keyword evidence="6 12" id="KW-0698">rRNA processing</keyword>
<dbReference type="SUPFAM" id="SSF75217">
    <property type="entry name" value="alpha/beta knot"/>
    <property type="match status" value="1"/>
</dbReference>
<dbReference type="SUPFAM" id="SSF88697">
    <property type="entry name" value="PUA domain-like"/>
    <property type="match status" value="1"/>
</dbReference>
<dbReference type="InterPro" id="IPR029028">
    <property type="entry name" value="Alpha/beta_knot_MTases"/>
</dbReference>
<dbReference type="Proteomes" id="UP001205890">
    <property type="component" value="Unassembled WGS sequence"/>
</dbReference>
<evidence type="ECO:0000256" key="4">
    <source>
        <dbReference type="ARBA" id="ARBA00013673"/>
    </source>
</evidence>
<evidence type="ECO:0000256" key="5">
    <source>
        <dbReference type="ARBA" id="ARBA00022490"/>
    </source>
</evidence>
<comment type="function">
    <text evidence="10 12">Specifically methylates the N3 position of the uracil ring of uridine 1498 (m3U1498) in 16S rRNA. Acts on the fully assembled 30S ribosomal subunit.</text>
</comment>
<keyword evidence="7 12" id="KW-0489">Methyltransferase</keyword>
<evidence type="ECO:0000256" key="3">
    <source>
        <dbReference type="ARBA" id="ARBA00012328"/>
    </source>
</evidence>
<evidence type="ECO:0000256" key="8">
    <source>
        <dbReference type="ARBA" id="ARBA00022679"/>
    </source>
</evidence>
<evidence type="ECO:0000256" key="1">
    <source>
        <dbReference type="ARBA" id="ARBA00004496"/>
    </source>
</evidence>
<dbReference type="EMBL" id="JANCLU010000010">
    <property type="protein sequence ID" value="MCP8939212.1"/>
    <property type="molecule type" value="Genomic_DNA"/>
</dbReference>
<dbReference type="Gene3D" id="2.40.240.20">
    <property type="entry name" value="Hypothetical PUA domain-like, domain 1"/>
    <property type="match status" value="1"/>
</dbReference>
<proteinExistence type="inferred from homology"/>